<proteinExistence type="predicted"/>
<name>A0A6I4VPJ5_9BACL</name>
<feature type="domain" description="Thioesterase" evidence="1">
    <location>
        <begin position="18"/>
        <end position="83"/>
    </location>
</feature>
<dbReference type="InterPro" id="IPR029069">
    <property type="entry name" value="HotDog_dom_sf"/>
</dbReference>
<organism evidence="2 3">
    <name type="scientific">Shimazuella alba</name>
    <dbReference type="NCBI Taxonomy" id="2690964"/>
    <lineage>
        <taxon>Bacteria</taxon>
        <taxon>Bacillati</taxon>
        <taxon>Bacillota</taxon>
        <taxon>Bacilli</taxon>
        <taxon>Bacillales</taxon>
        <taxon>Thermoactinomycetaceae</taxon>
        <taxon>Shimazuella</taxon>
    </lineage>
</organism>
<keyword evidence="2" id="KW-0456">Lyase</keyword>
<dbReference type="Pfam" id="PF03061">
    <property type="entry name" value="4HBT"/>
    <property type="match status" value="1"/>
</dbReference>
<dbReference type="CDD" id="cd03440">
    <property type="entry name" value="hot_dog"/>
    <property type="match status" value="1"/>
</dbReference>
<reference evidence="2 3" key="1">
    <citation type="submission" date="2019-12" db="EMBL/GenBank/DDBJ databases">
        <title>Whole-genome analyses of novel actinobacteria.</title>
        <authorList>
            <person name="Sahin N."/>
            <person name="Saygin H."/>
        </authorList>
    </citation>
    <scope>NUCLEOTIDE SEQUENCE [LARGE SCALE GENOMIC DNA]</scope>
    <source>
        <strain evidence="2 3">KC615</strain>
    </source>
</reference>
<dbReference type="Proteomes" id="UP000430692">
    <property type="component" value="Unassembled WGS sequence"/>
</dbReference>
<dbReference type="SUPFAM" id="SSF54637">
    <property type="entry name" value="Thioesterase/thiol ester dehydrase-isomerase"/>
    <property type="match status" value="1"/>
</dbReference>
<evidence type="ECO:0000313" key="3">
    <source>
        <dbReference type="Proteomes" id="UP000430692"/>
    </source>
</evidence>
<evidence type="ECO:0000259" key="1">
    <source>
        <dbReference type="Pfam" id="PF03061"/>
    </source>
</evidence>
<gene>
    <name evidence="2" type="ORF">GSM42_04390</name>
</gene>
<dbReference type="Gene3D" id="3.10.129.10">
    <property type="entry name" value="Hotdog Thioesterase"/>
    <property type="match status" value="1"/>
</dbReference>
<evidence type="ECO:0000313" key="2">
    <source>
        <dbReference type="EMBL" id="MXQ52983.1"/>
    </source>
</evidence>
<dbReference type="EMBL" id="WUUL01000002">
    <property type="protein sequence ID" value="MXQ52983.1"/>
    <property type="molecule type" value="Genomic_DNA"/>
</dbReference>
<dbReference type="AlphaFoldDB" id="A0A6I4VPJ5"/>
<sequence>MKAIIRVRISQHDAHYGGGLVSGAQILGLFGDAATEVLIRQDGDEGLFVAYDEVVFLAPVYAGDFLEVSATLERKGNRSRKFSFQAIKVIEASRDLSQPSKAHVLAPPVVVANASGTCVIPRQGSK</sequence>
<dbReference type="InterPro" id="IPR006683">
    <property type="entry name" value="Thioestr_dom"/>
</dbReference>
<keyword evidence="3" id="KW-1185">Reference proteome</keyword>
<comment type="caution">
    <text evidence="2">The sequence shown here is derived from an EMBL/GenBank/DDBJ whole genome shotgun (WGS) entry which is preliminary data.</text>
</comment>
<dbReference type="GO" id="GO:0016829">
    <property type="term" value="F:lyase activity"/>
    <property type="evidence" value="ECO:0007669"/>
    <property type="project" value="UniProtKB-KW"/>
</dbReference>
<accession>A0A6I4VPJ5</accession>
<protein>
    <submittedName>
        <fullName evidence="2">3-aminobutyryl-CoA ammonia lyase</fullName>
    </submittedName>
</protein>